<feature type="compositionally biased region" description="Basic residues" evidence="1">
    <location>
        <begin position="49"/>
        <end position="58"/>
    </location>
</feature>
<accession>A0A699L1D3</accession>
<organism evidence="2">
    <name type="scientific">Tanacetum cinerariifolium</name>
    <name type="common">Dalmatian daisy</name>
    <name type="synonym">Chrysanthemum cinerariifolium</name>
    <dbReference type="NCBI Taxonomy" id="118510"/>
    <lineage>
        <taxon>Eukaryota</taxon>
        <taxon>Viridiplantae</taxon>
        <taxon>Streptophyta</taxon>
        <taxon>Embryophyta</taxon>
        <taxon>Tracheophyta</taxon>
        <taxon>Spermatophyta</taxon>
        <taxon>Magnoliopsida</taxon>
        <taxon>eudicotyledons</taxon>
        <taxon>Gunneridae</taxon>
        <taxon>Pentapetalae</taxon>
        <taxon>asterids</taxon>
        <taxon>campanulids</taxon>
        <taxon>Asterales</taxon>
        <taxon>Asteraceae</taxon>
        <taxon>Asteroideae</taxon>
        <taxon>Anthemideae</taxon>
        <taxon>Anthemidinae</taxon>
        <taxon>Tanacetum</taxon>
    </lineage>
</organism>
<evidence type="ECO:0000256" key="1">
    <source>
        <dbReference type="SAM" id="MobiDB-lite"/>
    </source>
</evidence>
<evidence type="ECO:0000313" key="2">
    <source>
        <dbReference type="EMBL" id="GFB16290.1"/>
    </source>
</evidence>
<protein>
    <submittedName>
        <fullName evidence="2">Uncharacterized protein</fullName>
    </submittedName>
</protein>
<name>A0A699L1D3_TANCI</name>
<sequence>GKGFSGRETPLFLTMMVQAQEHMCEGSAYLNDPHHTPIIIQPSTSQPQKAKKHRKPRRNVTEVPQPSDPISVADEAINEEMDDSLERAVTTATSLDAEQDRGAKKPCGIVLLKLDYKDHSSFGDRQLEKERKEALKEKEVKNLWAYKTIQGWLSTRVESSKDEVLGEKDASKQGRIVDIDANEDIYLVNVYKDKDMFGVNDLDGDEVIVERVDIAEQAKEVVNDITLAKYLMEIKSAKPKALKVMIQEPKQGTTTTTLITITAASSRTKDKGFVIHEQ</sequence>
<feature type="region of interest" description="Disordered" evidence="1">
    <location>
        <begin position="34"/>
        <end position="71"/>
    </location>
</feature>
<dbReference type="AlphaFoldDB" id="A0A699L1D3"/>
<gene>
    <name evidence="2" type="ORF">Tci_688261</name>
</gene>
<proteinExistence type="predicted"/>
<feature type="non-terminal residue" evidence="2">
    <location>
        <position position="1"/>
    </location>
</feature>
<reference evidence="2" key="1">
    <citation type="journal article" date="2019" name="Sci. Rep.">
        <title>Draft genome of Tanacetum cinerariifolium, the natural source of mosquito coil.</title>
        <authorList>
            <person name="Yamashiro T."/>
            <person name="Shiraishi A."/>
            <person name="Satake H."/>
            <person name="Nakayama K."/>
        </authorList>
    </citation>
    <scope>NUCLEOTIDE SEQUENCE</scope>
</reference>
<comment type="caution">
    <text evidence="2">The sequence shown here is derived from an EMBL/GenBank/DDBJ whole genome shotgun (WGS) entry which is preliminary data.</text>
</comment>
<dbReference type="EMBL" id="BKCJ010565654">
    <property type="protein sequence ID" value="GFB16290.1"/>
    <property type="molecule type" value="Genomic_DNA"/>
</dbReference>